<dbReference type="PANTHER" id="PTHR13142">
    <property type="entry name" value="INNER CENTROMERE PROTEIN"/>
    <property type="match status" value="1"/>
</dbReference>
<feature type="compositionally biased region" description="Basic and acidic residues" evidence="8">
    <location>
        <begin position="560"/>
        <end position="572"/>
    </location>
</feature>
<evidence type="ECO:0000256" key="2">
    <source>
        <dbReference type="ARBA" id="ARBA00004186"/>
    </source>
</evidence>
<feature type="domain" description="Inner centromere protein ARK-binding" evidence="9">
    <location>
        <begin position="637"/>
        <end position="691"/>
    </location>
</feature>
<feature type="compositionally biased region" description="Low complexity" evidence="8">
    <location>
        <begin position="231"/>
        <end position="240"/>
    </location>
</feature>
<dbReference type="Pfam" id="PF03941">
    <property type="entry name" value="INCENP_ARK-bind"/>
    <property type="match status" value="1"/>
</dbReference>
<feature type="compositionally biased region" description="Pro residues" evidence="8">
    <location>
        <begin position="546"/>
        <end position="558"/>
    </location>
</feature>
<accession>A0A7S3JTT3</accession>
<dbReference type="GO" id="GO:0007059">
    <property type="term" value="P:chromosome segregation"/>
    <property type="evidence" value="ECO:0007669"/>
    <property type="project" value="UniProtKB-KW"/>
</dbReference>
<comment type="subcellular location">
    <subcellularLocation>
        <location evidence="2">Cytoplasm</location>
        <location evidence="2">Cytoskeleton</location>
        <location evidence="2">Spindle</location>
    </subcellularLocation>
    <subcellularLocation>
        <location evidence="1">Nucleus</location>
    </subcellularLocation>
</comment>
<feature type="compositionally biased region" description="Low complexity" evidence="8">
    <location>
        <begin position="181"/>
        <end position="190"/>
    </location>
</feature>
<dbReference type="GO" id="GO:0005634">
    <property type="term" value="C:nucleus"/>
    <property type="evidence" value="ECO:0007669"/>
    <property type="project" value="UniProtKB-SubCell"/>
</dbReference>
<feature type="compositionally biased region" description="Basic and acidic residues" evidence="8">
    <location>
        <begin position="383"/>
        <end position="436"/>
    </location>
</feature>
<protein>
    <recommendedName>
        <fullName evidence="9">Inner centromere protein ARK-binding domain-containing protein</fullName>
    </recommendedName>
</protein>
<keyword evidence="5" id="KW-0159">Chromosome partition</keyword>
<proteinExistence type="inferred from homology"/>
<feature type="region of interest" description="Disordered" evidence="8">
    <location>
        <begin position="216"/>
        <end position="656"/>
    </location>
</feature>
<dbReference type="AlphaFoldDB" id="A0A7S3JTT3"/>
<feature type="compositionally biased region" description="Acidic residues" evidence="8">
    <location>
        <begin position="638"/>
        <end position="647"/>
    </location>
</feature>
<organism evidence="10">
    <name type="scientific">Aureoumbra lagunensis</name>
    <dbReference type="NCBI Taxonomy" id="44058"/>
    <lineage>
        <taxon>Eukaryota</taxon>
        <taxon>Sar</taxon>
        <taxon>Stramenopiles</taxon>
        <taxon>Ochrophyta</taxon>
        <taxon>Pelagophyceae</taxon>
        <taxon>Pelagomonadales</taxon>
        <taxon>Aureoumbra</taxon>
    </lineage>
</organism>
<evidence type="ECO:0000313" key="10">
    <source>
        <dbReference type="EMBL" id="CAE0362397.1"/>
    </source>
</evidence>
<feature type="region of interest" description="Disordered" evidence="8">
    <location>
        <begin position="155"/>
        <end position="190"/>
    </location>
</feature>
<comment type="similarity">
    <text evidence="3">Belongs to the INCENP family.</text>
</comment>
<evidence type="ECO:0000256" key="4">
    <source>
        <dbReference type="ARBA" id="ARBA00022490"/>
    </source>
</evidence>
<feature type="compositionally biased region" description="Polar residues" evidence="8">
    <location>
        <begin position="361"/>
        <end position="370"/>
    </location>
</feature>
<feature type="compositionally biased region" description="Low complexity" evidence="8">
    <location>
        <begin position="588"/>
        <end position="599"/>
    </location>
</feature>
<feature type="compositionally biased region" description="Pro residues" evidence="8">
    <location>
        <begin position="493"/>
        <end position="511"/>
    </location>
</feature>
<gene>
    <name evidence="10" type="ORF">ALAG00032_LOCUS3138</name>
</gene>
<dbReference type="GO" id="GO:0005819">
    <property type="term" value="C:spindle"/>
    <property type="evidence" value="ECO:0007669"/>
    <property type="project" value="UniProtKB-SubCell"/>
</dbReference>
<keyword evidence="6" id="KW-0206">Cytoskeleton</keyword>
<evidence type="ECO:0000256" key="8">
    <source>
        <dbReference type="SAM" id="MobiDB-lite"/>
    </source>
</evidence>
<dbReference type="InterPro" id="IPR005635">
    <property type="entry name" value="Inner_centromere_prot_ARK-bd"/>
</dbReference>
<sequence length="729" mass="80088">MAEIQQGNTDYVGAVLNRLDQLRNEYMNRARQIARDEHGILDEQVAHARKRLRGSGFKISTNDTEEIKSRQPLGEKSMNEVNLSGDFFANAQAQTADYKYSELQAELKRRQINAKGKKEILKARLDKAIATELEKAAAAAESGSMTEDVIMDESEDYEESVIASSSKEPENKIVRNQSNETSATTDVSATASGATTVAVPRQGNYLATLIGIFDTKAKRKSPDNDPKPPTESKSPSSSFKKGGGPYSPRAVGPKPSANQPPIVETVKPIIKSTETSVAQPPEQLVQSVAPPPEDPPQPKQEIVPMDEDAKPENQISSADPPQSEIAKKIQSTATTSINSVEITKPEINVAKIGGHHGGRAVTTSHSRPIVTTTSTTTSSQHQSRLEGVRARQERERLRVQAEHEAREKERLEKAAAARREQEELTAKRAEERKKLQDAANLRRQQNDDSRLRQKVSKPTVPTIASLSTTHGIHHQAAPGIALPSSSQKSTVVPRPPQHPPPNYAPPAPPIEQPIEQQSSQKNMQPKVISGADKAKEKPHATAPVQAAPPRPTAPPPLPMDVEKKIIPLHETPHPYGSSRQGPPRLTPASIATQIQSSASRPQIGATAGHYVASGHAHRIPPRLSPVDTYEMSDREESTDCESDDESGNPEKHVPTWAQNPNLREALHKQESVDPLHFFNLQATSCNLNQVFNTSKQFKRRTSSQNWSQDLTTFNERQKYRIEMGFTPPK</sequence>
<evidence type="ECO:0000256" key="1">
    <source>
        <dbReference type="ARBA" id="ARBA00004123"/>
    </source>
</evidence>
<feature type="compositionally biased region" description="Polar residues" evidence="8">
    <location>
        <begin position="329"/>
        <end position="341"/>
    </location>
</feature>
<feature type="compositionally biased region" description="Pro residues" evidence="8">
    <location>
        <begin position="289"/>
        <end position="298"/>
    </location>
</feature>
<keyword evidence="7" id="KW-0539">Nucleus</keyword>
<evidence type="ECO:0000256" key="6">
    <source>
        <dbReference type="ARBA" id="ARBA00023212"/>
    </source>
</evidence>
<keyword evidence="4" id="KW-0963">Cytoplasm</keyword>
<feature type="compositionally biased region" description="Basic and acidic residues" evidence="8">
    <location>
        <begin position="220"/>
        <end position="230"/>
    </location>
</feature>
<evidence type="ECO:0000256" key="7">
    <source>
        <dbReference type="ARBA" id="ARBA00023242"/>
    </source>
</evidence>
<name>A0A7S3JTT3_9STRA</name>
<dbReference type="EMBL" id="HBIJ01004451">
    <property type="protein sequence ID" value="CAE0362397.1"/>
    <property type="molecule type" value="Transcribed_RNA"/>
</dbReference>
<reference evidence="10" key="1">
    <citation type="submission" date="2021-01" db="EMBL/GenBank/DDBJ databases">
        <authorList>
            <person name="Corre E."/>
            <person name="Pelletier E."/>
            <person name="Niang G."/>
            <person name="Scheremetjew M."/>
            <person name="Finn R."/>
            <person name="Kale V."/>
            <person name="Holt S."/>
            <person name="Cochrane G."/>
            <person name="Meng A."/>
            <person name="Brown T."/>
            <person name="Cohen L."/>
        </authorList>
    </citation>
    <scope>NUCLEOTIDE SEQUENCE</scope>
    <source>
        <strain evidence="10">CCMP1510</strain>
    </source>
</reference>
<dbReference type="PANTHER" id="PTHR13142:SF1">
    <property type="entry name" value="INNER CENTROMERE PROTEIN"/>
    <property type="match status" value="1"/>
</dbReference>
<evidence type="ECO:0000256" key="3">
    <source>
        <dbReference type="ARBA" id="ARBA00010042"/>
    </source>
</evidence>
<evidence type="ECO:0000259" key="9">
    <source>
        <dbReference type="Pfam" id="PF03941"/>
    </source>
</evidence>
<evidence type="ECO:0000256" key="5">
    <source>
        <dbReference type="ARBA" id="ARBA00022829"/>
    </source>
</evidence>